<evidence type="ECO:0000256" key="4">
    <source>
        <dbReference type="SAM" id="MobiDB-lite"/>
    </source>
</evidence>
<name>A0AAX6IDQ5_IRIPA</name>
<dbReference type="Pfam" id="PF04059">
    <property type="entry name" value="RRM_2"/>
    <property type="match status" value="1"/>
</dbReference>
<gene>
    <name evidence="6" type="ORF">M6B38_258560</name>
</gene>
<feature type="compositionally biased region" description="Low complexity" evidence="4">
    <location>
        <begin position="986"/>
        <end position="1003"/>
    </location>
</feature>
<keyword evidence="7" id="KW-1185">Reference proteome</keyword>
<comment type="caution">
    <text evidence="6">The sequence shown here is derived from an EMBL/GenBank/DDBJ whole genome shotgun (WGS) entry which is preliminary data.</text>
</comment>
<keyword evidence="1" id="KW-0677">Repeat</keyword>
<feature type="compositionally biased region" description="Basic and acidic residues" evidence="4">
    <location>
        <begin position="976"/>
        <end position="985"/>
    </location>
</feature>
<dbReference type="InterPro" id="IPR034454">
    <property type="entry name" value="MEI2-like_RRM3"/>
</dbReference>
<reference evidence="6" key="2">
    <citation type="submission" date="2023-04" db="EMBL/GenBank/DDBJ databases">
        <authorList>
            <person name="Bruccoleri R.E."/>
            <person name="Oakeley E.J."/>
            <person name="Faust A.-M."/>
            <person name="Dessus-Babus S."/>
            <person name="Altorfer M."/>
            <person name="Burckhardt D."/>
            <person name="Oertli M."/>
            <person name="Naumann U."/>
            <person name="Petersen F."/>
            <person name="Wong J."/>
        </authorList>
    </citation>
    <scope>NUCLEOTIDE SEQUENCE</scope>
    <source>
        <strain evidence="6">GSM-AAB239-AS_SAM_17_03QT</strain>
        <tissue evidence="6">Leaf</tissue>
    </source>
</reference>
<dbReference type="SMART" id="SM00360">
    <property type="entry name" value="RRM"/>
    <property type="match status" value="3"/>
</dbReference>
<feature type="region of interest" description="Disordered" evidence="4">
    <location>
        <begin position="950"/>
        <end position="1003"/>
    </location>
</feature>
<dbReference type="FunFam" id="3.30.70.330:FF:000101">
    <property type="entry name" value="Protein MEI2-like 1"/>
    <property type="match status" value="1"/>
</dbReference>
<dbReference type="PROSITE" id="PS50102">
    <property type="entry name" value="RRM"/>
    <property type="match status" value="2"/>
</dbReference>
<dbReference type="Pfam" id="PF00076">
    <property type="entry name" value="RRM_1"/>
    <property type="match status" value="2"/>
</dbReference>
<sequence>MPSDVIDQRHLSSFHKPSFPPSFFLKEVRLSSERQVGHWNSGSMPDHRGLETLLSGSKAACSSPVEKLRAGGGNFVDYSKLPQSYLLKGPTTNINIEHTLTGTESSSTQSVTTRKALYQDSASQSTSYEQPAPLSMEVKSAGLNDIQHENGLISNSLSDIFNENVRLSSNDFLFGQSMDTMKLNYGDNEPFESLKEIEAQTIGNLLPDDDDLLAGAIHDFACAPQPSRTDYAEDDLFYSGGGMELEADDEFNRNRSSDFRIGGDYGSQNRGLSNQFTGRFPCDEHPTRTLLVRNINGNVQDTDLRVLFEQYGDVQALYTSGKHHGFVMVSYCDIRAADNAARALQNKPFGCHRLDVRFCSPKDPLQNNINQGILVVFNLDSSISNEDIHKIFGAYGEIKEICETPNKHHQKIIEFYDVRAAEAALCALNRRDVAGKRINIEPYRHGGTSLVQQLPLELKERESGGSRQDGLHYKSPSELFVSSGLMTLGANTSNGFHNEAMQGIHSAVQMPKSSFMETKFQGTPSGVSHNLSSTVSVTTVGNHSKSSGHGKLSHSLGPVNLGLHSMANFQPHSLSEFHDGVVSAIPFNAANTMSAMTMNSSPTLAGGIDIRNSHGIGSGGISSHSHDYNEVAFGTSGNGSCSLHGHQYGWNNSNTYHHHSPSSMIWQNLPPFMSTQLLQQVPGRPRGLSHMSNPAVPLSHHHVGSAPSVNPSLWDRRHTYVGDCTATASCHQGSLGSVGFSSCSPLHPLEFASHNIFPHVTGNGIDHSIPSGHVGIPSPQQRGQIFRGRSSGNTTPTAYDGPSDRIRSRRNDASINQGDNKKQYELDIDRIVRGEDSRTTLMIKNIPNKYTSKMLLATIDEQHKGTYDFVYLPIDFKNKCNVGYAFINMIDPQHIIPFYQAFNGKKWEKFNSEKVASLAYARIQGKAALIAHFQNSSLMNEDKRCRPVIFHSDGPNAGDQEPFPVGVNIRSRRSRAAVENHRRSLSDSSNGDESSSSGSTKDE</sequence>
<dbReference type="PANTHER" id="PTHR23189">
    <property type="entry name" value="RNA RECOGNITION MOTIF-CONTAINING"/>
    <property type="match status" value="1"/>
</dbReference>
<accession>A0AAX6IDQ5</accession>
<feature type="region of interest" description="Disordered" evidence="4">
    <location>
        <begin position="100"/>
        <end position="131"/>
    </location>
</feature>
<evidence type="ECO:0000313" key="7">
    <source>
        <dbReference type="Proteomes" id="UP001140949"/>
    </source>
</evidence>
<evidence type="ECO:0000256" key="2">
    <source>
        <dbReference type="ARBA" id="ARBA00022884"/>
    </source>
</evidence>
<dbReference type="InterPro" id="IPR035979">
    <property type="entry name" value="RBD_domain_sf"/>
</dbReference>
<dbReference type="Gene3D" id="3.30.70.330">
    <property type="match status" value="2"/>
</dbReference>
<dbReference type="InterPro" id="IPR034453">
    <property type="entry name" value="MEI2-like_RRM1"/>
</dbReference>
<feature type="compositionally biased region" description="Basic and acidic residues" evidence="4">
    <location>
        <begin position="802"/>
        <end position="812"/>
    </location>
</feature>
<feature type="compositionally biased region" description="Polar residues" evidence="4">
    <location>
        <begin position="100"/>
        <end position="113"/>
    </location>
</feature>
<feature type="domain" description="RRM" evidence="5">
    <location>
        <begin position="372"/>
        <end position="445"/>
    </location>
</feature>
<dbReference type="CDD" id="cd12531">
    <property type="entry name" value="RRM3_MEI2_like"/>
    <property type="match status" value="1"/>
</dbReference>
<evidence type="ECO:0000256" key="3">
    <source>
        <dbReference type="PROSITE-ProRule" id="PRU00176"/>
    </source>
</evidence>
<dbReference type="InterPro" id="IPR007201">
    <property type="entry name" value="Mei2-like_Rrm_C"/>
</dbReference>
<dbReference type="GO" id="GO:0003723">
    <property type="term" value="F:RNA binding"/>
    <property type="evidence" value="ECO:0007669"/>
    <property type="project" value="UniProtKB-UniRule"/>
</dbReference>
<dbReference type="AlphaFoldDB" id="A0AAX6IDQ5"/>
<dbReference type="Proteomes" id="UP001140949">
    <property type="component" value="Unassembled WGS sequence"/>
</dbReference>
<evidence type="ECO:0000313" key="6">
    <source>
        <dbReference type="EMBL" id="KAJ6851352.1"/>
    </source>
</evidence>
<feature type="region of interest" description="Disordered" evidence="4">
    <location>
        <begin position="786"/>
        <end position="820"/>
    </location>
</feature>
<proteinExistence type="predicted"/>
<reference evidence="6" key="1">
    <citation type="journal article" date="2023" name="GigaByte">
        <title>Genome assembly of the bearded iris, Iris pallida Lam.</title>
        <authorList>
            <person name="Bruccoleri R.E."/>
            <person name="Oakeley E.J."/>
            <person name="Faust A.M.E."/>
            <person name="Altorfer M."/>
            <person name="Dessus-Babus S."/>
            <person name="Burckhardt D."/>
            <person name="Oertli M."/>
            <person name="Naumann U."/>
            <person name="Petersen F."/>
            <person name="Wong J."/>
        </authorList>
    </citation>
    <scope>NUCLEOTIDE SEQUENCE</scope>
    <source>
        <strain evidence="6">GSM-AAB239-AS_SAM_17_03QT</strain>
    </source>
</reference>
<keyword evidence="2 3" id="KW-0694">RNA-binding</keyword>
<protein>
    <submittedName>
        <fullName evidence="6">Protein MEI2-like 4 isoform X1</fullName>
    </submittedName>
</protein>
<organism evidence="6 7">
    <name type="scientific">Iris pallida</name>
    <name type="common">Sweet iris</name>
    <dbReference type="NCBI Taxonomy" id="29817"/>
    <lineage>
        <taxon>Eukaryota</taxon>
        <taxon>Viridiplantae</taxon>
        <taxon>Streptophyta</taxon>
        <taxon>Embryophyta</taxon>
        <taxon>Tracheophyta</taxon>
        <taxon>Spermatophyta</taxon>
        <taxon>Magnoliopsida</taxon>
        <taxon>Liliopsida</taxon>
        <taxon>Asparagales</taxon>
        <taxon>Iridaceae</taxon>
        <taxon>Iridoideae</taxon>
        <taxon>Irideae</taxon>
        <taxon>Iris</taxon>
    </lineage>
</organism>
<evidence type="ECO:0000256" key="1">
    <source>
        <dbReference type="ARBA" id="ARBA00022737"/>
    </source>
</evidence>
<dbReference type="CDD" id="cd12524">
    <property type="entry name" value="RRM1_MEI2_like"/>
    <property type="match status" value="1"/>
</dbReference>
<feature type="domain" description="RRM" evidence="5">
    <location>
        <begin position="288"/>
        <end position="361"/>
    </location>
</feature>
<dbReference type="EMBL" id="JANAVB010002200">
    <property type="protein sequence ID" value="KAJ6851352.1"/>
    <property type="molecule type" value="Genomic_DNA"/>
</dbReference>
<dbReference type="SUPFAM" id="SSF54928">
    <property type="entry name" value="RNA-binding domain, RBD"/>
    <property type="match status" value="2"/>
</dbReference>
<feature type="compositionally biased region" description="Polar residues" evidence="4">
    <location>
        <begin position="120"/>
        <end position="129"/>
    </location>
</feature>
<dbReference type="InterPro" id="IPR000504">
    <property type="entry name" value="RRM_dom"/>
</dbReference>
<dbReference type="InterPro" id="IPR012677">
    <property type="entry name" value="Nucleotide-bd_a/b_plait_sf"/>
</dbReference>
<evidence type="ECO:0000259" key="5">
    <source>
        <dbReference type="PROSITE" id="PS50102"/>
    </source>
</evidence>